<gene>
    <name evidence="22" type="ORF">FCO76_00770</name>
    <name evidence="6" type="ORF">MCC00316_12490</name>
    <name evidence="7" type="ORF">MCC10004_0697</name>
    <name evidence="8" type="ORF">MCC10008_0518</name>
    <name evidence="9" type="ORF">MCC10015_0666</name>
    <name evidence="10" type="ORF">MCC10043_0661</name>
    <name evidence="11" type="ORF">MCC10044_0520</name>
    <name evidence="12" type="ORF">MCC10076_0578</name>
    <name evidence="13" type="ORF">MCC10083_0546</name>
    <name evidence="14" type="ORF">MCC10096_0582</name>
    <name evidence="15" type="ORF">MCC10100_0581</name>
    <name evidence="16" type="ORF">MCC10102_0643</name>
    <name evidence="17" type="ORF">MCC10113_0661</name>
    <name evidence="18" type="ORF">MCC10116_0523</name>
    <name evidence="19" type="ORF">MCC10118_0669</name>
    <name evidence="20" type="ORF">MCC10119_0591</name>
    <name evidence="21" type="ORF">MCC10120_0636</name>
</gene>
<dbReference type="AlphaFoldDB" id="A0A087B261"/>
<dbReference type="Proteomes" id="UP000292787">
    <property type="component" value="Unassembled WGS sequence"/>
</dbReference>
<evidence type="ECO:0000313" key="33">
    <source>
        <dbReference type="Proteomes" id="UP000293137"/>
    </source>
</evidence>
<evidence type="ECO:0000313" key="17">
    <source>
        <dbReference type="EMBL" id="TCF59314.1"/>
    </source>
</evidence>
<dbReference type="EMBL" id="SHTI01000009">
    <property type="protein sequence ID" value="TCF72078.1"/>
    <property type="molecule type" value="Genomic_DNA"/>
</dbReference>
<evidence type="ECO:0000313" key="24">
    <source>
        <dbReference type="Proteomes" id="UP000291713"/>
    </source>
</evidence>
<evidence type="ECO:0000313" key="29">
    <source>
        <dbReference type="Proteomes" id="UP000292729"/>
    </source>
</evidence>
<evidence type="ECO:0000313" key="12">
    <source>
        <dbReference type="EMBL" id="TCE99901.1"/>
    </source>
</evidence>
<evidence type="ECO:0000313" key="34">
    <source>
        <dbReference type="Proteomes" id="UP000293319"/>
    </source>
</evidence>
<dbReference type="Gene3D" id="3.40.190.290">
    <property type="match status" value="1"/>
</dbReference>
<reference evidence="9" key="3">
    <citation type="submission" date="2019-02" db="EMBL/GenBank/DDBJ databases">
        <authorList>
            <person name="Odamaki T."/>
        </authorList>
    </citation>
    <scope>NUCLEOTIDE SEQUENCE</scope>
    <source>
        <strain evidence="7">MCC10004</strain>
        <strain evidence="8">MCC10008</strain>
        <strain evidence="9">MCC10015</strain>
        <strain evidence="10">MCC10043</strain>
        <strain evidence="11">MCC10044</strain>
        <strain evidence="12">MCC10076</strain>
        <strain evidence="13">MCC10083</strain>
        <strain evidence="14">MCC10096</strain>
        <strain evidence="15">MCC10100</strain>
        <strain evidence="16">MCC10102</strain>
        <strain evidence="17">MCC10113</strain>
        <strain evidence="18">MCC10116</strain>
        <strain evidence="19">MCC10118</strain>
        <strain evidence="20">MCC10119</strain>
        <strain evidence="21">MCC10120</strain>
    </source>
</reference>
<dbReference type="InterPro" id="IPR000847">
    <property type="entry name" value="LysR_HTH_N"/>
</dbReference>
<dbReference type="Proteomes" id="UP000292729">
    <property type="component" value="Unassembled WGS sequence"/>
</dbReference>
<evidence type="ECO:0000313" key="22">
    <source>
        <dbReference type="EMBL" id="TPH37642.1"/>
    </source>
</evidence>
<evidence type="ECO:0000313" key="15">
    <source>
        <dbReference type="EMBL" id="TCF40029.1"/>
    </source>
</evidence>
<dbReference type="InterPro" id="IPR005119">
    <property type="entry name" value="LysR_subst-bd"/>
</dbReference>
<dbReference type="Proteomes" id="UP000292932">
    <property type="component" value="Unassembled WGS sequence"/>
</dbReference>
<evidence type="ECO:0000313" key="10">
    <source>
        <dbReference type="EMBL" id="TCE41805.1"/>
    </source>
</evidence>
<dbReference type="OMA" id="KQERFIM"/>
<dbReference type="EMBL" id="SHRX01000010">
    <property type="protein sequence ID" value="TCE99901.1"/>
    <property type="molecule type" value="Genomic_DNA"/>
</dbReference>
<accession>A0A087B261</accession>
<reference evidence="22" key="4">
    <citation type="submission" date="2019-04" db="EMBL/GenBank/DDBJ databases">
        <authorList>
            <person name="Kok C.R."/>
            <person name="Hutkins R."/>
        </authorList>
    </citation>
    <scope>NUCLEOTIDE SEQUENCE</scope>
    <source>
        <strain evidence="22">CR15</strain>
    </source>
</reference>
<dbReference type="Proteomes" id="UP000292478">
    <property type="component" value="Unassembled WGS sequence"/>
</dbReference>
<dbReference type="InterPro" id="IPR036390">
    <property type="entry name" value="WH_DNA-bd_sf"/>
</dbReference>
<dbReference type="EMBL" id="SHSP01000006">
    <property type="protein sequence ID" value="TCF33097.1"/>
    <property type="molecule type" value="Genomic_DNA"/>
</dbReference>
<dbReference type="Proteomes" id="UP000291713">
    <property type="component" value="Unassembled WGS sequence"/>
</dbReference>
<evidence type="ECO:0000313" key="19">
    <source>
        <dbReference type="EMBL" id="TCF70591.1"/>
    </source>
</evidence>
<dbReference type="Proteomes" id="UP000292692">
    <property type="component" value="Unassembled WGS sequence"/>
</dbReference>
<proteinExistence type="inferred from homology"/>
<dbReference type="Pfam" id="PF00126">
    <property type="entry name" value="HTH_1"/>
    <property type="match status" value="1"/>
</dbReference>
<dbReference type="Pfam" id="PF03466">
    <property type="entry name" value="LysR_substrate"/>
    <property type="match status" value="1"/>
</dbReference>
<evidence type="ECO:0000313" key="6">
    <source>
        <dbReference type="EMBL" id="GHM72959.1"/>
    </source>
</evidence>
<evidence type="ECO:0000256" key="1">
    <source>
        <dbReference type="ARBA" id="ARBA00009437"/>
    </source>
</evidence>
<dbReference type="Proteomes" id="UP000293137">
    <property type="component" value="Unassembled WGS sequence"/>
</dbReference>
<dbReference type="EMBL" id="SHTH01000007">
    <property type="protein sequence ID" value="TCF70591.1"/>
    <property type="molecule type" value="Genomic_DNA"/>
</dbReference>
<evidence type="ECO:0000313" key="13">
    <source>
        <dbReference type="EMBL" id="TCF11547.1"/>
    </source>
</evidence>
<evidence type="ECO:0000313" key="20">
    <source>
        <dbReference type="EMBL" id="TCF72078.1"/>
    </source>
</evidence>
<evidence type="ECO:0000313" key="23">
    <source>
        <dbReference type="Proteomes" id="UP000291226"/>
    </source>
</evidence>
<dbReference type="EMBL" id="SHPO01000010">
    <property type="protein sequence ID" value="TCD78772.1"/>
    <property type="molecule type" value="Genomic_DNA"/>
</dbReference>
<organism evidence="9 35">
    <name type="scientific">Bifidobacterium longum subsp. longum</name>
    <dbReference type="NCBI Taxonomy" id="1679"/>
    <lineage>
        <taxon>Bacteria</taxon>
        <taxon>Bacillati</taxon>
        <taxon>Actinomycetota</taxon>
        <taxon>Actinomycetes</taxon>
        <taxon>Bifidobacteriales</taxon>
        <taxon>Bifidobacteriaceae</taxon>
        <taxon>Bifidobacterium</taxon>
    </lineage>
</organism>
<dbReference type="Proteomes" id="UP000315512">
    <property type="component" value="Unassembled WGS sequence"/>
</dbReference>
<dbReference type="EMBL" id="SHSV01000009">
    <property type="protein sequence ID" value="TCF46936.1"/>
    <property type="molecule type" value="Genomic_DNA"/>
</dbReference>
<dbReference type="PRINTS" id="PR00039">
    <property type="entry name" value="HTHLYSR"/>
</dbReference>
<dbReference type="SUPFAM" id="SSF46785">
    <property type="entry name" value="Winged helix' DNA-binding domain"/>
    <property type="match status" value="1"/>
</dbReference>
<evidence type="ECO:0000256" key="4">
    <source>
        <dbReference type="ARBA" id="ARBA00023163"/>
    </source>
</evidence>
<dbReference type="EMBL" id="SHPX01000013">
    <property type="protein sequence ID" value="TCD98328.1"/>
    <property type="molecule type" value="Genomic_DNA"/>
</dbReference>
<dbReference type="Proteomes" id="UP000293441">
    <property type="component" value="Unassembled WGS sequence"/>
</dbReference>
<dbReference type="EMBL" id="SHTF01000006">
    <property type="protein sequence ID" value="TCF65254.1"/>
    <property type="molecule type" value="Genomic_DNA"/>
</dbReference>
<dbReference type="SUPFAM" id="SSF53850">
    <property type="entry name" value="Periplasmic binding protein-like II"/>
    <property type="match status" value="1"/>
</dbReference>
<evidence type="ECO:0000256" key="3">
    <source>
        <dbReference type="ARBA" id="ARBA00023125"/>
    </source>
</evidence>
<reference evidence="22" key="2">
    <citation type="journal article" date="2019" name="Appl. Environ. Microbiol.">
        <title>An in vitro enrichment strategy for formulating synergistic synbiotics.</title>
        <authorList>
            <person name="Kok C.R."/>
            <person name="Quintero D.F.G."/>
            <person name="Niyirora C."/>
            <person name="Rose D."/>
            <person name="Li A."/>
            <person name="Hutkins R."/>
        </authorList>
    </citation>
    <scope>NUCLEOTIDE SEQUENCE</scope>
    <source>
        <strain evidence="22">CR15</strain>
    </source>
</reference>
<evidence type="ECO:0000313" key="30">
    <source>
        <dbReference type="Proteomes" id="UP000292751"/>
    </source>
</evidence>
<dbReference type="EMBL" id="SHQU01000013">
    <property type="protein sequence ID" value="TCE41805.1"/>
    <property type="molecule type" value="Genomic_DNA"/>
</dbReference>
<evidence type="ECO:0000313" key="35">
    <source>
        <dbReference type="Proteomes" id="UP000293441"/>
    </source>
</evidence>
<dbReference type="EMBL" id="SZNG01000001">
    <property type="protein sequence ID" value="TPH37642.1"/>
    <property type="molecule type" value="Genomic_DNA"/>
</dbReference>
<dbReference type="Proteomes" id="UP000291226">
    <property type="component" value="Unassembled WGS sequence"/>
</dbReference>
<sequence>MFPLLETLVAVYEVGQFTLAADELKVSQSTVSSRIAQLEQMVGAPLFVRNAKSDVTPTQAGRMLYQTAIGIDGLWRDTREQIARVQEAREPLAVSFSHTTAAILLPKALPVMARDMDGFDFAVHVMNSDAILEQASMKAVQLGVVEKPIVNDSVDRVTLCEDRLVLAGEPDGVWMVREHGSGVRYYTDLYFKTAQVVPARTMEVSSNAAIVAALSAGFGQSLISEAAVPAGVPVQRELGDEFVRRFYALVPRSGLTHDQRELAETIIAALRG</sequence>
<reference evidence="6" key="5">
    <citation type="journal article" date="2021" name="Appl. Environ. Microbiol.">
        <title>Novel 3-O-alpha-d-Galactosyl-alpha-l-Arabinofuranosidase for the Assimilation of Gum Arabic Arabinogalactan Protein in Bifidobacterium longum subsp. longum.</title>
        <authorList>
            <person name="Sasaki Y."/>
            <person name="Horigome A."/>
            <person name="Odamaki T."/>
            <person name="Xiao J.Z."/>
            <person name="Ishiwata A."/>
            <person name="Ito Y."/>
            <person name="Kitahara K."/>
            <person name="Fujita K."/>
        </authorList>
    </citation>
    <scope>NUCLEOTIDE SEQUENCE</scope>
    <source>
        <strain evidence="6">MCC00316</strain>
    </source>
</reference>
<evidence type="ECO:0000313" key="16">
    <source>
        <dbReference type="EMBL" id="TCF46936.1"/>
    </source>
</evidence>
<dbReference type="GO" id="GO:0003700">
    <property type="term" value="F:DNA-binding transcription factor activity"/>
    <property type="evidence" value="ECO:0007669"/>
    <property type="project" value="InterPro"/>
</dbReference>
<dbReference type="Gene3D" id="1.10.10.10">
    <property type="entry name" value="Winged helix-like DNA-binding domain superfamily/Winged helix DNA-binding domain"/>
    <property type="match status" value="1"/>
</dbReference>
<dbReference type="Proteomes" id="UP000293319">
    <property type="component" value="Unassembled WGS sequence"/>
</dbReference>
<evidence type="ECO:0000313" key="7">
    <source>
        <dbReference type="EMBL" id="TCD78772.1"/>
    </source>
</evidence>
<evidence type="ECO:0000313" key="37">
    <source>
        <dbReference type="Proteomes" id="UP000294241"/>
    </source>
</evidence>
<dbReference type="PANTHER" id="PTHR30126:SF40">
    <property type="entry name" value="HTH-TYPE TRANSCRIPTIONAL REGULATOR GLTR"/>
    <property type="match status" value="1"/>
</dbReference>
<evidence type="ECO:0000256" key="2">
    <source>
        <dbReference type="ARBA" id="ARBA00023015"/>
    </source>
</evidence>
<dbReference type="EMBL" id="SHST01000017">
    <property type="protein sequence ID" value="TCF40029.1"/>
    <property type="molecule type" value="Genomic_DNA"/>
</dbReference>
<evidence type="ECO:0000313" key="11">
    <source>
        <dbReference type="EMBL" id="TCE45444.1"/>
    </source>
</evidence>
<evidence type="ECO:0000313" key="25">
    <source>
        <dbReference type="Proteomes" id="UP000292241"/>
    </source>
</evidence>
<dbReference type="EMBL" id="SHTC01000011">
    <property type="protein sequence ID" value="TCF59314.1"/>
    <property type="molecule type" value="Genomic_DNA"/>
</dbReference>
<name>A0A087B261_BIFLL</name>
<feature type="domain" description="HTH lysR-type" evidence="5">
    <location>
        <begin position="1"/>
        <end position="58"/>
    </location>
</feature>
<evidence type="ECO:0000313" key="14">
    <source>
        <dbReference type="EMBL" id="TCF33097.1"/>
    </source>
</evidence>
<dbReference type="PANTHER" id="PTHR30126">
    <property type="entry name" value="HTH-TYPE TRANSCRIPTIONAL REGULATOR"/>
    <property type="match status" value="1"/>
</dbReference>
<evidence type="ECO:0000313" key="36">
    <source>
        <dbReference type="Proteomes" id="UP000293475"/>
    </source>
</evidence>
<dbReference type="PROSITE" id="PS50931">
    <property type="entry name" value="HTH_LYSR"/>
    <property type="match status" value="1"/>
</dbReference>
<dbReference type="EMBL" id="BNHC01000007">
    <property type="protein sequence ID" value="GHM72959.1"/>
    <property type="molecule type" value="Genomic_DNA"/>
</dbReference>
<dbReference type="InterPro" id="IPR036388">
    <property type="entry name" value="WH-like_DNA-bd_sf"/>
</dbReference>
<evidence type="ECO:0000313" key="18">
    <source>
        <dbReference type="EMBL" id="TCF65254.1"/>
    </source>
</evidence>
<dbReference type="Gene3D" id="3.40.190.10">
    <property type="entry name" value="Periplasmic binding protein-like II"/>
    <property type="match status" value="1"/>
</dbReference>
<dbReference type="GeneID" id="69577757"/>
<comment type="similarity">
    <text evidence="1">Belongs to the LysR transcriptional regulatory family.</text>
</comment>
<dbReference type="EMBL" id="SHTU01000009">
    <property type="protein sequence ID" value="TCF95585.1"/>
    <property type="molecule type" value="Genomic_DNA"/>
</dbReference>
<keyword evidence="3" id="KW-0238">DNA-binding</keyword>
<dbReference type="Proteomes" id="UP000663812">
    <property type="component" value="Unassembled WGS sequence"/>
</dbReference>
<evidence type="ECO:0000313" key="27">
    <source>
        <dbReference type="Proteomes" id="UP000292478"/>
    </source>
</evidence>
<keyword evidence="2" id="KW-0805">Transcription regulation</keyword>
<dbReference type="EMBL" id="SHPR01000014">
    <property type="protein sequence ID" value="TCD84502.1"/>
    <property type="molecule type" value="Genomic_DNA"/>
</dbReference>
<dbReference type="Proteomes" id="UP000292260">
    <property type="component" value="Unassembled WGS sequence"/>
</dbReference>
<evidence type="ECO:0000313" key="26">
    <source>
        <dbReference type="Proteomes" id="UP000292260"/>
    </source>
</evidence>
<dbReference type="RefSeq" id="WP_007053644.1">
    <property type="nucleotide sequence ID" value="NZ_AP022379.1"/>
</dbReference>
<protein>
    <submittedName>
        <fullName evidence="6">LysR family transcriptional regulator</fullName>
    </submittedName>
    <submittedName>
        <fullName evidence="9">Transcriptional regulator, LysR family</fullName>
    </submittedName>
</protein>
<dbReference type="Proteomes" id="UP000292751">
    <property type="component" value="Unassembled WGS sequence"/>
</dbReference>
<dbReference type="Proteomes" id="UP000293475">
    <property type="component" value="Unassembled WGS sequence"/>
</dbReference>
<comment type="caution">
    <text evidence="9">The sequence shown here is derived from an EMBL/GenBank/DDBJ whole genome shotgun (WGS) entry which is preliminary data.</text>
</comment>
<dbReference type="EMBL" id="SHQV01000006">
    <property type="protein sequence ID" value="TCE45444.1"/>
    <property type="molecule type" value="Genomic_DNA"/>
</dbReference>
<evidence type="ECO:0000259" key="5">
    <source>
        <dbReference type="PROSITE" id="PS50931"/>
    </source>
</evidence>
<keyword evidence="4" id="KW-0804">Transcription</keyword>
<dbReference type="EMBL" id="SHSD01000013">
    <property type="protein sequence ID" value="TCF11547.1"/>
    <property type="molecule type" value="Genomic_DNA"/>
</dbReference>
<dbReference type="GO" id="GO:0000976">
    <property type="term" value="F:transcription cis-regulatory region binding"/>
    <property type="evidence" value="ECO:0007669"/>
    <property type="project" value="TreeGrafter"/>
</dbReference>
<evidence type="ECO:0000313" key="21">
    <source>
        <dbReference type="EMBL" id="TCF95585.1"/>
    </source>
</evidence>
<evidence type="ECO:0000313" key="8">
    <source>
        <dbReference type="EMBL" id="TCD84502.1"/>
    </source>
</evidence>
<evidence type="ECO:0000313" key="28">
    <source>
        <dbReference type="Proteomes" id="UP000292692"/>
    </source>
</evidence>
<evidence type="ECO:0000313" key="31">
    <source>
        <dbReference type="Proteomes" id="UP000292787"/>
    </source>
</evidence>
<evidence type="ECO:0000313" key="32">
    <source>
        <dbReference type="Proteomes" id="UP000292932"/>
    </source>
</evidence>
<evidence type="ECO:0000313" key="9">
    <source>
        <dbReference type="EMBL" id="TCD98328.1"/>
    </source>
</evidence>
<dbReference type="Proteomes" id="UP000292241">
    <property type="component" value="Unassembled WGS sequence"/>
</dbReference>
<dbReference type="Proteomes" id="UP000294241">
    <property type="component" value="Unassembled WGS sequence"/>
</dbReference>
<reference evidence="23 24" key="1">
    <citation type="journal article" date="2018" name="Sci. Rep.">
        <title>Genomic diversity and distribution of Bifidobacterium longum subsp. longum across the human lifespan.</title>
        <authorList>
            <person name="Odamaki T."/>
            <person name="Bottacini F."/>
            <person name="Kato K."/>
            <person name="Mitsuyama E."/>
            <person name="Yoshida K."/>
            <person name="Horigome A."/>
            <person name="Xiao J.Z."/>
            <person name="van Sinderen D."/>
        </authorList>
    </citation>
    <scope>NUCLEOTIDE SEQUENCE [LARGE SCALE GENOMIC DNA]</scope>
    <source>
        <strain evidence="7 36">MCC10004</strain>
        <strain evidence="8 25">MCC10008</strain>
        <strain evidence="9 35">MCC10015</strain>
        <strain evidence="10 26">MCC10043</strain>
        <strain evidence="11 34">MCC10044</strain>
        <strain evidence="12 30">MCC10076</strain>
        <strain evidence="13 23">MCC10083</strain>
        <strain evidence="14 32">MCC10096</strain>
        <strain evidence="15 37">MCC10100</strain>
        <strain evidence="16 28">MCC10102</strain>
        <strain evidence="17 27">MCC10113</strain>
        <strain evidence="18 31">MCC10116</strain>
        <strain evidence="19 33">MCC10118</strain>
        <strain evidence="20 29">MCC10119</strain>
        <strain evidence="21 24">MCC10120</strain>
    </source>
</reference>